<dbReference type="Proteomes" id="UP001152607">
    <property type="component" value="Unassembled WGS sequence"/>
</dbReference>
<keyword evidence="2" id="KW-1185">Reference proteome</keyword>
<dbReference type="EMBL" id="CAOQHR010000010">
    <property type="protein sequence ID" value="CAI6340202.1"/>
    <property type="molecule type" value="Genomic_DNA"/>
</dbReference>
<protein>
    <submittedName>
        <fullName evidence="1">Uncharacterized protein</fullName>
    </submittedName>
</protein>
<proteinExistence type="predicted"/>
<comment type="caution">
    <text evidence="1">The sequence shown here is derived from an EMBL/GenBank/DDBJ whole genome shotgun (WGS) entry which is preliminary data.</text>
</comment>
<organism evidence="1 2">
    <name type="scientific">Periconia digitata</name>
    <dbReference type="NCBI Taxonomy" id="1303443"/>
    <lineage>
        <taxon>Eukaryota</taxon>
        <taxon>Fungi</taxon>
        <taxon>Dikarya</taxon>
        <taxon>Ascomycota</taxon>
        <taxon>Pezizomycotina</taxon>
        <taxon>Dothideomycetes</taxon>
        <taxon>Pleosporomycetidae</taxon>
        <taxon>Pleosporales</taxon>
        <taxon>Massarineae</taxon>
        <taxon>Periconiaceae</taxon>
        <taxon>Periconia</taxon>
    </lineage>
</organism>
<sequence>MFHRFLSYFWLGRPGIGTLLSQPSMYRGHYSPAVFSPLRFYFLEPVAHLLATISITLIRYKSPSV</sequence>
<gene>
    <name evidence="1" type="ORF">PDIGIT_LOCUS13377</name>
</gene>
<reference evidence="1" key="1">
    <citation type="submission" date="2023-01" db="EMBL/GenBank/DDBJ databases">
        <authorList>
            <person name="Van Ghelder C."/>
            <person name="Rancurel C."/>
        </authorList>
    </citation>
    <scope>NUCLEOTIDE SEQUENCE</scope>
    <source>
        <strain evidence="1">CNCM I-4278</strain>
    </source>
</reference>
<evidence type="ECO:0000313" key="2">
    <source>
        <dbReference type="Proteomes" id="UP001152607"/>
    </source>
</evidence>
<accession>A0A9W4UT14</accession>
<evidence type="ECO:0000313" key="1">
    <source>
        <dbReference type="EMBL" id="CAI6340202.1"/>
    </source>
</evidence>
<dbReference type="AlphaFoldDB" id="A0A9W4UT14"/>
<name>A0A9W4UT14_9PLEO</name>